<dbReference type="PANTHER" id="PTHR43047">
    <property type="entry name" value="TWO-COMPONENT HISTIDINE PROTEIN KINASE"/>
    <property type="match status" value="1"/>
</dbReference>
<dbReference type="InterPro" id="IPR036097">
    <property type="entry name" value="HisK_dim/P_sf"/>
</dbReference>
<dbReference type="Pfam" id="PF02518">
    <property type="entry name" value="HATPase_c"/>
    <property type="match status" value="1"/>
</dbReference>
<dbReference type="SUPFAM" id="SSF52172">
    <property type="entry name" value="CheY-like"/>
    <property type="match status" value="1"/>
</dbReference>
<keyword evidence="5" id="KW-0418">Kinase</keyword>
<dbReference type="SUPFAM" id="SSF47384">
    <property type="entry name" value="Homodimeric domain of signal transducing histidine kinase"/>
    <property type="match status" value="1"/>
</dbReference>
<dbReference type="Gene3D" id="3.40.50.2300">
    <property type="match status" value="1"/>
</dbReference>
<dbReference type="CDD" id="cd00082">
    <property type="entry name" value="HisKA"/>
    <property type="match status" value="1"/>
</dbReference>
<reference evidence="10 11" key="1">
    <citation type="submission" date="2019-04" db="EMBL/GenBank/DDBJ databases">
        <authorList>
            <person name="Li J."/>
        </authorList>
    </citation>
    <scope>NUCLEOTIDE SEQUENCE [LARGE SCALE GENOMIC DNA]</scope>
    <source>
        <strain evidence="10 11">KCTC 42687</strain>
    </source>
</reference>
<dbReference type="SMART" id="SM00448">
    <property type="entry name" value="REC"/>
    <property type="match status" value="1"/>
</dbReference>
<dbReference type="Pfam" id="PF12860">
    <property type="entry name" value="PAS_7"/>
    <property type="match status" value="2"/>
</dbReference>
<evidence type="ECO:0000259" key="8">
    <source>
        <dbReference type="PROSITE" id="PS50109"/>
    </source>
</evidence>
<dbReference type="InterPro" id="IPR004358">
    <property type="entry name" value="Sig_transdc_His_kin-like_C"/>
</dbReference>
<evidence type="ECO:0000256" key="6">
    <source>
        <dbReference type="PROSITE-ProRule" id="PRU00169"/>
    </source>
</evidence>
<dbReference type="EC" id="2.7.13.3" evidence="2"/>
<dbReference type="Pfam" id="PF00512">
    <property type="entry name" value="HisKA"/>
    <property type="match status" value="1"/>
</dbReference>
<feature type="domain" description="Response regulatory" evidence="9">
    <location>
        <begin position="617"/>
        <end position="734"/>
    </location>
</feature>
<evidence type="ECO:0000256" key="2">
    <source>
        <dbReference type="ARBA" id="ARBA00012438"/>
    </source>
</evidence>
<dbReference type="SMART" id="SM00388">
    <property type="entry name" value="HisKA"/>
    <property type="match status" value="1"/>
</dbReference>
<dbReference type="FunFam" id="3.30.565.10:FF:000049">
    <property type="entry name" value="Two-component sensor histidine kinase"/>
    <property type="match status" value="1"/>
</dbReference>
<name>A0A4U0RU01_9RHOB</name>
<dbReference type="PANTHER" id="PTHR43047:SF9">
    <property type="entry name" value="HISTIDINE KINASE"/>
    <property type="match status" value="1"/>
</dbReference>
<dbReference type="SMART" id="SM00387">
    <property type="entry name" value="HATPase_c"/>
    <property type="match status" value="1"/>
</dbReference>
<evidence type="ECO:0000256" key="5">
    <source>
        <dbReference type="ARBA" id="ARBA00022777"/>
    </source>
</evidence>
<sequence length="738" mass="81116">MLSASTDPARRHDKLVMIAQSLIRHIEDPPEDHGVGYAQFQRAAVLEEEVRARTFDLEHALDLLNASNARLSQAYHEKDVARRNLSSAIEAVQEGFALFDAQDVLIMCNARFNALLPDIRDRLAPGLKFEDYLALAASSRHLVLPEAMTREAWIEMRRRGHHERHFIATQGMADGRLVQVSEQRTSDGSTAILQTEVTDLIRAERAERGRMLDGQAAILQATLEHLPLGVCLFDSGLRLLGWNSNLSQMLALPLTRLRRGIHFDEIFHQLRSQFAFPARQGANQMSDWVRSVRRKTRFSVEVNREGGDDGGRTLTILAREIPEGGFVLSIDDITDHTRALQSVSRANEMLETRVTERTLELEDALARAERANSSRARFVAAVGHDLMQPLSAATLYVGSLFEDVAQPGPRGKLDKIQRSLDSVSGLIEALLDISRLEAGEAALTVEPIALAPIFEQLREEFTPVAEQKGLTLIFRPVRATVVSDRSYLRRILQNLISNAIRYTDRGRVLVVARKRPNRLLIQVRDTGRGIAAKDHEIIYAEFKRLDAKASAAEGLGLGLAIVERATALLGHQLSLRSAPGCGSTFSVEMVTTQETGGEGRAGPAAPRPRRDGRPELTALIVENDAEMALALSQLLEQWGVNVLEVCSGEEAVALLQDTGVEPEICLVDYQLGTGMDGLTCLAAIRLLLPASCAQCLMTADRSDALQSGAASLGVEVITKPILPATLAQVVMSARRLVR</sequence>
<dbReference type="InterPro" id="IPR011006">
    <property type="entry name" value="CheY-like_superfamily"/>
</dbReference>
<dbReference type="CDD" id="cd00156">
    <property type="entry name" value="REC"/>
    <property type="match status" value="1"/>
</dbReference>
<evidence type="ECO:0000256" key="4">
    <source>
        <dbReference type="ARBA" id="ARBA00022679"/>
    </source>
</evidence>
<evidence type="ECO:0000313" key="11">
    <source>
        <dbReference type="Proteomes" id="UP000309747"/>
    </source>
</evidence>
<dbReference type="PRINTS" id="PR00344">
    <property type="entry name" value="BCTRLSENSOR"/>
</dbReference>
<dbReference type="InterPro" id="IPR003661">
    <property type="entry name" value="HisK_dim/P_dom"/>
</dbReference>
<dbReference type="GO" id="GO:0005886">
    <property type="term" value="C:plasma membrane"/>
    <property type="evidence" value="ECO:0007669"/>
    <property type="project" value="TreeGrafter"/>
</dbReference>
<dbReference type="Gene3D" id="1.10.287.130">
    <property type="match status" value="1"/>
</dbReference>
<dbReference type="Gene3D" id="3.30.565.10">
    <property type="entry name" value="Histidine kinase-like ATPase, C-terminal domain"/>
    <property type="match status" value="1"/>
</dbReference>
<feature type="region of interest" description="Disordered" evidence="7">
    <location>
        <begin position="593"/>
        <end position="613"/>
    </location>
</feature>
<dbReference type="PROSITE" id="PS50109">
    <property type="entry name" value="HIS_KIN"/>
    <property type="match status" value="1"/>
</dbReference>
<evidence type="ECO:0000256" key="3">
    <source>
        <dbReference type="ARBA" id="ARBA00022553"/>
    </source>
</evidence>
<evidence type="ECO:0000313" key="10">
    <source>
        <dbReference type="EMBL" id="TJZ91864.1"/>
    </source>
</evidence>
<dbReference type="InterPro" id="IPR003594">
    <property type="entry name" value="HATPase_dom"/>
</dbReference>
<proteinExistence type="predicted"/>
<protein>
    <recommendedName>
        <fullName evidence="2">histidine kinase</fullName>
        <ecNumber evidence="2">2.7.13.3</ecNumber>
    </recommendedName>
</protein>
<gene>
    <name evidence="10" type="ORF">FA743_10200</name>
</gene>
<dbReference type="InterPro" id="IPR035965">
    <property type="entry name" value="PAS-like_dom_sf"/>
</dbReference>
<keyword evidence="4" id="KW-0808">Transferase</keyword>
<feature type="domain" description="Histidine kinase" evidence="8">
    <location>
        <begin position="381"/>
        <end position="593"/>
    </location>
</feature>
<organism evidence="10 11">
    <name type="scientific">Paracoccus gahaiensis</name>
    <dbReference type="NCBI Taxonomy" id="1706839"/>
    <lineage>
        <taxon>Bacteria</taxon>
        <taxon>Pseudomonadati</taxon>
        <taxon>Pseudomonadota</taxon>
        <taxon>Alphaproteobacteria</taxon>
        <taxon>Rhodobacterales</taxon>
        <taxon>Paracoccaceae</taxon>
        <taxon>Paracoccus</taxon>
    </lineage>
</organism>
<dbReference type="Pfam" id="PF00072">
    <property type="entry name" value="Response_reg"/>
    <property type="match status" value="1"/>
</dbReference>
<dbReference type="GO" id="GO:0009927">
    <property type="term" value="F:histidine phosphotransfer kinase activity"/>
    <property type="evidence" value="ECO:0007669"/>
    <property type="project" value="TreeGrafter"/>
</dbReference>
<dbReference type="OrthoDB" id="9764438at2"/>
<comment type="caution">
    <text evidence="10">The sequence shown here is derived from an EMBL/GenBank/DDBJ whole genome shotgun (WGS) entry which is preliminary data.</text>
</comment>
<accession>A0A4U0RU01</accession>
<feature type="modified residue" description="4-aspartylphosphate" evidence="6">
    <location>
        <position position="668"/>
    </location>
</feature>
<dbReference type="InterPro" id="IPR036890">
    <property type="entry name" value="HATPase_C_sf"/>
</dbReference>
<dbReference type="PROSITE" id="PS50110">
    <property type="entry name" value="RESPONSE_REGULATORY"/>
    <property type="match status" value="1"/>
</dbReference>
<dbReference type="GO" id="GO:0000155">
    <property type="term" value="F:phosphorelay sensor kinase activity"/>
    <property type="evidence" value="ECO:0007669"/>
    <property type="project" value="InterPro"/>
</dbReference>
<dbReference type="Gene3D" id="3.30.450.20">
    <property type="entry name" value="PAS domain"/>
    <property type="match status" value="1"/>
</dbReference>
<dbReference type="InterPro" id="IPR001789">
    <property type="entry name" value="Sig_transdc_resp-reg_receiver"/>
</dbReference>
<dbReference type="EMBL" id="SUNI01000007">
    <property type="protein sequence ID" value="TJZ91864.1"/>
    <property type="molecule type" value="Genomic_DNA"/>
</dbReference>
<comment type="catalytic activity">
    <reaction evidence="1">
        <text>ATP + protein L-histidine = ADP + protein N-phospho-L-histidine.</text>
        <dbReference type="EC" id="2.7.13.3"/>
    </reaction>
</comment>
<keyword evidence="11" id="KW-1185">Reference proteome</keyword>
<dbReference type="SUPFAM" id="SSF55785">
    <property type="entry name" value="PYP-like sensor domain (PAS domain)"/>
    <property type="match status" value="1"/>
</dbReference>
<evidence type="ECO:0000259" key="9">
    <source>
        <dbReference type="PROSITE" id="PS50110"/>
    </source>
</evidence>
<dbReference type="SUPFAM" id="SSF55874">
    <property type="entry name" value="ATPase domain of HSP90 chaperone/DNA topoisomerase II/histidine kinase"/>
    <property type="match status" value="1"/>
</dbReference>
<evidence type="ECO:0000256" key="1">
    <source>
        <dbReference type="ARBA" id="ARBA00000085"/>
    </source>
</evidence>
<evidence type="ECO:0000256" key="7">
    <source>
        <dbReference type="SAM" id="MobiDB-lite"/>
    </source>
</evidence>
<dbReference type="Proteomes" id="UP000309747">
    <property type="component" value="Unassembled WGS sequence"/>
</dbReference>
<dbReference type="AlphaFoldDB" id="A0A4U0RU01"/>
<keyword evidence="3 6" id="KW-0597">Phosphoprotein</keyword>
<dbReference type="InterPro" id="IPR005467">
    <property type="entry name" value="His_kinase_dom"/>
</dbReference>